<keyword evidence="4" id="KW-1185">Reference proteome</keyword>
<protein>
    <submittedName>
        <fullName evidence="3">Uncharacterized protein</fullName>
    </submittedName>
</protein>
<evidence type="ECO:0000256" key="1">
    <source>
        <dbReference type="SAM" id="MobiDB-lite"/>
    </source>
</evidence>
<evidence type="ECO:0000313" key="3">
    <source>
        <dbReference type="EMBL" id="OSX70530.1"/>
    </source>
</evidence>
<feature type="region of interest" description="Disordered" evidence="1">
    <location>
        <begin position="1"/>
        <end position="32"/>
    </location>
</feature>
<feature type="transmembrane region" description="Helical" evidence="2">
    <location>
        <begin position="154"/>
        <end position="174"/>
    </location>
</feature>
<organism evidence="3 4">
    <name type="scientific">Porphyra umbilicalis</name>
    <name type="common">Purple laver</name>
    <name type="synonym">Red alga</name>
    <dbReference type="NCBI Taxonomy" id="2786"/>
    <lineage>
        <taxon>Eukaryota</taxon>
        <taxon>Rhodophyta</taxon>
        <taxon>Bangiophyceae</taxon>
        <taxon>Bangiales</taxon>
        <taxon>Bangiaceae</taxon>
        <taxon>Porphyra</taxon>
    </lineage>
</organism>
<feature type="transmembrane region" description="Helical" evidence="2">
    <location>
        <begin position="254"/>
        <end position="278"/>
    </location>
</feature>
<proteinExistence type="predicted"/>
<accession>A0A1X6NPS5</accession>
<sequence length="347" mass="36102">MAMEADVAYRASTSEDEELGPSPSTPKIVPPASATAERTEAAALLALWSVLTLGEGTIRFIASDPARDLTPGGPGLAPAVLFVGGLFEAAFGVAGLLVGVAGLVFRLHRVAVTACFLVFQTVLSFYVFIVYVFLEPAVRARDLVEPLLPGMSVGSSRLLLTMGILTSVSFCLALQGGQFVMGLRLLAYQQQVEGRPAGYASAAAGNNRLRAGGWAVNMLLGGLSTVVAGVVLVSQVTARSTFPAFYAAPPHVGVYPVLTLFTGLLMTAHGALGVATAAAHRLQPLFVAMTLPVYLAMYLNFAFVQVGGIGMGRAAAAGPLHNGLVVVAVVIAPYFATLWRRERVAAA</sequence>
<feature type="transmembrane region" description="Helical" evidence="2">
    <location>
        <begin position="285"/>
        <end position="308"/>
    </location>
</feature>
<feature type="transmembrane region" description="Helical" evidence="2">
    <location>
        <begin position="112"/>
        <end position="134"/>
    </location>
</feature>
<feature type="transmembrane region" description="Helical" evidence="2">
    <location>
        <begin position="320"/>
        <end position="339"/>
    </location>
</feature>
<name>A0A1X6NPS5_PORUM</name>
<evidence type="ECO:0000313" key="4">
    <source>
        <dbReference type="Proteomes" id="UP000218209"/>
    </source>
</evidence>
<feature type="transmembrane region" description="Helical" evidence="2">
    <location>
        <begin position="41"/>
        <end position="62"/>
    </location>
</feature>
<dbReference type="AlphaFoldDB" id="A0A1X6NPS5"/>
<keyword evidence="2" id="KW-0472">Membrane</keyword>
<feature type="transmembrane region" description="Helical" evidence="2">
    <location>
        <begin position="214"/>
        <end position="234"/>
    </location>
</feature>
<dbReference type="OrthoDB" id="5105at2759"/>
<gene>
    <name evidence="3" type="ORF">BU14_0731s0005</name>
</gene>
<dbReference type="EMBL" id="KV919243">
    <property type="protein sequence ID" value="OSX70530.1"/>
    <property type="molecule type" value="Genomic_DNA"/>
</dbReference>
<reference evidence="3 4" key="1">
    <citation type="submission" date="2017-03" db="EMBL/GenBank/DDBJ databases">
        <title>WGS assembly of Porphyra umbilicalis.</title>
        <authorList>
            <person name="Brawley S.H."/>
            <person name="Blouin N.A."/>
            <person name="Ficko-Blean E."/>
            <person name="Wheeler G.L."/>
            <person name="Lohr M."/>
            <person name="Goodson H.V."/>
            <person name="Jenkins J.W."/>
            <person name="Blaby-Haas C.E."/>
            <person name="Helliwell K.E."/>
            <person name="Chan C."/>
            <person name="Marriage T."/>
            <person name="Bhattacharya D."/>
            <person name="Klein A.S."/>
            <person name="Badis Y."/>
            <person name="Brodie J."/>
            <person name="Cao Y."/>
            <person name="Collen J."/>
            <person name="Dittami S.M."/>
            <person name="Gachon C.M."/>
            <person name="Green B.R."/>
            <person name="Karpowicz S."/>
            <person name="Kim J.W."/>
            <person name="Kudahl U."/>
            <person name="Lin S."/>
            <person name="Michel G."/>
            <person name="Mittag M."/>
            <person name="Olson B.J."/>
            <person name="Pangilinan J."/>
            <person name="Peng Y."/>
            <person name="Qiu H."/>
            <person name="Shu S."/>
            <person name="Singer J.T."/>
            <person name="Smith A.G."/>
            <person name="Sprecher B.N."/>
            <person name="Wagner V."/>
            <person name="Wang W."/>
            <person name="Wang Z.-Y."/>
            <person name="Yan J."/>
            <person name="Yarish C."/>
            <person name="Zoeuner-Riek S."/>
            <person name="Zhuang Y."/>
            <person name="Zou Y."/>
            <person name="Lindquist E.A."/>
            <person name="Grimwood J."/>
            <person name="Barry K."/>
            <person name="Rokhsar D.S."/>
            <person name="Schmutz J."/>
            <person name="Stiller J.W."/>
            <person name="Grossman A.R."/>
            <person name="Prochnik S.E."/>
        </authorList>
    </citation>
    <scope>NUCLEOTIDE SEQUENCE [LARGE SCALE GENOMIC DNA]</scope>
    <source>
        <strain evidence="3">4086291</strain>
    </source>
</reference>
<evidence type="ECO:0000256" key="2">
    <source>
        <dbReference type="SAM" id="Phobius"/>
    </source>
</evidence>
<keyword evidence="2" id="KW-0812">Transmembrane</keyword>
<dbReference type="Proteomes" id="UP000218209">
    <property type="component" value="Unassembled WGS sequence"/>
</dbReference>
<keyword evidence="2" id="KW-1133">Transmembrane helix</keyword>
<feature type="transmembrane region" description="Helical" evidence="2">
    <location>
        <begin position="82"/>
        <end position="105"/>
    </location>
</feature>